<keyword evidence="3" id="KW-1185">Reference proteome</keyword>
<feature type="signal peptide" evidence="1">
    <location>
        <begin position="1"/>
        <end position="17"/>
    </location>
</feature>
<gene>
    <name evidence="2" type="ORF">LE190_06865</name>
</gene>
<protein>
    <submittedName>
        <fullName evidence="2">Uncharacterized protein</fullName>
    </submittedName>
</protein>
<feature type="chain" id="PRO_5045129418" evidence="1">
    <location>
        <begin position="18"/>
        <end position="162"/>
    </location>
</feature>
<evidence type="ECO:0000313" key="3">
    <source>
        <dbReference type="Proteomes" id="UP001198602"/>
    </source>
</evidence>
<organism evidence="2 3">
    <name type="scientific">Massilia hydrophila</name>
    <dbReference type="NCBI Taxonomy" id="3044279"/>
    <lineage>
        <taxon>Bacteria</taxon>
        <taxon>Pseudomonadati</taxon>
        <taxon>Pseudomonadota</taxon>
        <taxon>Betaproteobacteria</taxon>
        <taxon>Burkholderiales</taxon>
        <taxon>Oxalobacteraceae</taxon>
        <taxon>Telluria group</taxon>
        <taxon>Massilia</taxon>
    </lineage>
</organism>
<proteinExistence type="predicted"/>
<sequence length="162" mass="16905">MKALPLSLLLVCGAALADDQAILACRALPDGGARLACYDAIQVAARSGGAAARTAAAAPAPAPAMAPAPAASHEASFGLEAAKRREREPDAIASTIPGEFQGWGPGAQIRLANGQVWRVIDGSEAVLPRMRDPKVRIERNLFGTLFLRVEGTNNSAKVRRVQ</sequence>
<dbReference type="RefSeq" id="WP_225237981.1">
    <property type="nucleotide sequence ID" value="NZ_JAHYBX010000001.1"/>
</dbReference>
<dbReference type="EMBL" id="JAHYBX010000001">
    <property type="protein sequence ID" value="MCA1855647.1"/>
    <property type="molecule type" value="Genomic_DNA"/>
</dbReference>
<dbReference type="Proteomes" id="UP001198602">
    <property type="component" value="Unassembled WGS sequence"/>
</dbReference>
<comment type="caution">
    <text evidence="2">The sequence shown here is derived from an EMBL/GenBank/DDBJ whole genome shotgun (WGS) entry which is preliminary data.</text>
</comment>
<accession>A0ABS7Y7K8</accession>
<evidence type="ECO:0000313" key="2">
    <source>
        <dbReference type="EMBL" id="MCA1855647.1"/>
    </source>
</evidence>
<evidence type="ECO:0000256" key="1">
    <source>
        <dbReference type="SAM" id="SignalP"/>
    </source>
</evidence>
<keyword evidence="1" id="KW-0732">Signal</keyword>
<reference evidence="2 3" key="1">
    <citation type="submission" date="2021-07" db="EMBL/GenBank/DDBJ databases">
        <title>Characterization of Violacein-producing bacteria and related species.</title>
        <authorList>
            <person name="Wilson H.S."/>
            <person name="De Leon M.E."/>
        </authorList>
    </citation>
    <scope>NUCLEOTIDE SEQUENCE [LARGE SCALE GENOMIC DNA]</scope>
    <source>
        <strain evidence="2 3">HSC-2F05</strain>
    </source>
</reference>
<name>A0ABS7Y7K8_9BURK</name>